<reference evidence="2 3" key="1">
    <citation type="submission" date="2021-03" db="EMBL/GenBank/DDBJ databases">
        <title>Fibrella sp. HMF5036 genome sequencing and assembly.</title>
        <authorList>
            <person name="Kang H."/>
            <person name="Kim H."/>
            <person name="Bae S."/>
            <person name="Joh K."/>
        </authorList>
    </citation>
    <scope>NUCLEOTIDE SEQUENCE [LARGE SCALE GENOMIC DNA]</scope>
    <source>
        <strain evidence="2 3">HMF5036</strain>
    </source>
</reference>
<evidence type="ECO:0000313" key="2">
    <source>
        <dbReference type="EMBL" id="MBO0932771.1"/>
    </source>
</evidence>
<evidence type="ECO:0000313" key="3">
    <source>
        <dbReference type="Proteomes" id="UP000664795"/>
    </source>
</evidence>
<dbReference type="Proteomes" id="UP000664795">
    <property type="component" value="Unassembled WGS sequence"/>
</dbReference>
<keyword evidence="1" id="KW-1133">Transmembrane helix</keyword>
<proteinExistence type="predicted"/>
<protein>
    <submittedName>
        <fullName evidence="2">Uncharacterized protein</fullName>
    </submittedName>
</protein>
<comment type="caution">
    <text evidence="2">The sequence shown here is derived from an EMBL/GenBank/DDBJ whole genome shotgun (WGS) entry which is preliminary data.</text>
</comment>
<keyword evidence="1" id="KW-0472">Membrane</keyword>
<dbReference type="RefSeq" id="WP_207336735.1">
    <property type="nucleotide sequence ID" value="NZ_JAFMYU010000014.1"/>
</dbReference>
<name>A0A939K181_9BACT</name>
<accession>A0A939K181</accession>
<keyword evidence="1" id="KW-0812">Transmembrane</keyword>
<evidence type="ECO:0000256" key="1">
    <source>
        <dbReference type="SAM" id="Phobius"/>
    </source>
</evidence>
<dbReference type="EMBL" id="JAFMYU010000014">
    <property type="protein sequence ID" value="MBO0932771.1"/>
    <property type="molecule type" value="Genomic_DNA"/>
</dbReference>
<gene>
    <name evidence="2" type="ORF">J2I48_17305</name>
</gene>
<sequence length="48" mass="5019">MKTVLLPVLTIAAFVAAFITVSCCAIFIGGMAVYTISRRMLGLSVPTA</sequence>
<dbReference type="PROSITE" id="PS51257">
    <property type="entry name" value="PROKAR_LIPOPROTEIN"/>
    <property type="match status" value="1"/>
</dbReference>
<keyword evidence="3" id="KW-1185">Reference proteome</keyword>
<dbReference type="AlphaFoldDB" id="A0A939K181"/>
<feature type="transmembrane region" description="Helical" evidence="1">
    <location>
        <begin position="6"/>
        <end position="34"/>
    </location>
</feature>
<organism evidence="2 3">
    <name type="scientific">Fibrella aquatilis</name>
    <dbReference type="NCBI Taxonomy" id="2817059"/>
    <lineage>
        <taxon>Bacteria</taxon>
        <taxon>Pseudomonadati</taxon>
        <taxon>Bacteroidota</taxon>
        <taxon>Cytophagia</taxon>
        <taxon>Cytophagales</taxon>
        <taxon>Spirosomataceae</taxon>
        <taxon>Fibrella</taxon>
    </lineage>
</organism>